<comment type="subcellular location">
    <subcellularLocation>
        <location evidence="1">Mitochondrion inner membrane</location>
        <topology evidence="1">Peripheral membrane protein</topology>
        <orientation evidence="1">Matrix side</orientation>
    </subcellularLocation>
</comment>
<evidence type="ECO:0000256" key="7">
    <source>
        <dbReference type="SAM" id="MobiDB-lite"/>
    </source>
</evidence>
<dbReference type="AlphaFoldDB" id="A0A316YRU8"/>
<sequence length="253" mass="27830">MASLMRLGRGTPRGLASRLRVPYSTEAGPSSSPPDPPRPRRRRRSSLTPEEEASLYRQGGPTDLVGPPDPISNIRPVLYARLVARSSRPGGPPASNANASNPHPYSTSEFDSPSVGKGIWGRWAQQVGERLQEAELQLRLARMSGDGLTQRFWRDNNLRFGKDLDEARTRGGEGARALPVPTSSTGEEQALELADAKKKGLESVDSSFYAQWLDANGPRHRAYNVLVWKQAALEVKLGARVAWLQFLLRIVGR</sequence>
<evidence type="ECO:0000256" key="3">
    <source>
        <dbReference type="ARBA" id="ARBA00022792"/>
    </source>
</evidence>
<dbReference type="GeneID" id="37039843"/>
<dbReference type="GO" id="GO:0005743">
    <property type="term" value="C:mitochondrial inner membrane"/>
    <property type="evidence" value="ECO:0007669"/>
    <property type="project" value="UniProtKB-SubCell"/>
</dbReference>
<evidence type="ECO:0000313" key="9">
    <source>
        <dbReference type="Proteomes" id="UP000245768"/>
    </source>
</evidence>
<evidence type="ECO:0000313" key="8">
    <source>
        <dbReference type="EMBL" id="PWN90723.1"/>
    </source>
</evidence>
<dbReference type="PANTHER" id="PTHR31107">
    <property type="entry name" value="APOPTOGENIC PROTEIN 1, MITOCHONDRIAL"/>
    <property type="match status" value="1"/>
</dbReference>
<keyword evidence="3" id="KW-0999">Mitochondrion inner membrane</keyword>
<reference evidence="8 9" key="1">
    <citation type="journal article" date="2018" name="Mol. Biol. Evol.">
        <title>Broad Genomic Sampling Reveals a Smut Pathogenic Ancestry of the Fungal Clade Ustilaginomycotina.</title>
        <authorList>
            <person name="Kijpornyongpan T."/>
            <person name="Mondo S.J."/>
            <person name="Barry K."/>
            <person name="Sandor L."/>
            <person name="Lee J."/>
            <person name="Lipzen A."/>
            <person name="Pangilinan J."/>
            <person name="LaButti K."/>
            <person name="Hainaut M."/>
            <person name="Henrissat B."/>
            <person name="Grigoriev I.V."/>
            <person name="Spatafora J.W."/>
            <person name="Aime M.C."/>
        </authorList>
    </citation>
    <scope>NUCLEOTIDE SEQUENCE [LARGE SCALE GENOMIC DNA]</scope>
    <source>
        <strain evidence="8 9">MCA 4198</strain>
    </source>
</reference>
<dbReference type="InParanoid" id="A0A316YRU8"/>
<feature type="compositionally biased region" description="Polar residues" evidence="7">
    <location>
        <begin position="95"/>
        <end position="111"/>
    </location>
</feature>
<name>A0A316YRU8_9BASI</name>
<feature type="region of interest" description="Disordered" evidence="7">
    <location>
        <begin position="1"/>
        <end position="70"/>
    </location>
</feature>
<dbReference type="InterPro" id="IPR018796">
    <property type="entry name" value="COA8"/>
</dbReference>
<dbReference type="Pfam" id="PF10231">
    <property type="entry name" value="COA8"/>
    <property type="match status" value="1"/>
</dbReference>
<evidence type="ECO:0000256" key="6">
    <source>
        <dbReference type="ARBA" id="ARBA00023136"/>
    </source>
</evidence>
<dbReference type="Proteomes" id="UP000245768">
    <property type="component" value="Unassembled WGS sequence"/>
</dbReference>
<evidence type="ECO:0000256" key="5">
    <source>
        <dbReference type="ARBA" id="ARBA00023128"/>
    </source>
</evidence>
<dbReference type="GO" id="GO:0097193">
    <property type="term" value="P:intrinsic apoptotic signaling pathway"/>
    <property type="evidence" value="ECO:0007669"/>
    <property type="project" value="InterPro"/>
</dbReference>
<keyword evidence="9" id="KW-1185">Reference proteome</keyword>
<dbReference type="PANTHER" id="PTHR31107:SF2">
    <property type="entry name" value="CYTOCHROME C OXIDASE ASSEMBLY FACTOR 8"/>
    <property type="match status" value="1"/>
</dbReference>
<keyword evidence="5" id="KW-0496">Mitochondrion</keyword>
<comment type="similarity">
    <text evidence="2">Belongs to the COA8 family.</text>
</comment>
<keyword evidence="6" id="KW-0472">Membrane</keyword>
<dbReference type="OrthoDB" id="6246201at2759"/>
<dbReference type="RefSeq" id="XP_025377921.1">
    <property type="nucleotide sequence ID" value="XM_025517927.1"/>
</dbReference>
<protein>
    <submittedName>
        <fullName evidence="8">Uncharacterized protein</fullName>
    </submittedName>
</protein>
<keyword evidence="4" id="KW-0809">Transit peptide</keyword>
<evidence type="ECO:0000256" key="2">
    <source>
        <dbReference type="ARBA" id="ARBA00005453"/>
    </source>
</evidence>
<accession>A0A316YRU8</accession>
<dbReference type="EMBL" id="KZ819636">
    <property type="protein sequence ID" value="PWN90723.1"/>
    <property type="molecule type" value="Genomic_DNA"/>
</dbReference>
<feature type="region of interest" description="Disordered" evidence="7">
    <location>
        <begin position="85"/>
        <end position="112"/>
    </location>
</feature>
<gene>
    <name evidence="8" type="ORF">FA10DRAFT_122167</name>
</gene>
<proteinExistence type="inferred from homology"/>
<evidence type="ECO:0000256" key="4">
    <source>
        <dbReference type="ARBA" id="ARBA00022946"/>
    </source>
</evidence>
<organism evidence="8 9">
    <name type="scientific">Acaromyces ingoldii</name>
    <dbReference type="NCBI Taxonomy" id="215250"/>
    <lineage>
        <taxon>Eukaryota</taxon>
        <taxon>Fungi</taxon>
        <taxon>Dikarya</taxon>
        <taxon>Basidiomycota</taxon>
        <taxon>Ustilaginomycotina</taxon>
        <taxon>Exobasidiomycetes</taxon>
        <taxon>Exobasidiales</taxon>
        <taxon>Cryptobasidiaceae</taxon>
        <taxon>Acaromyces</taxon>
    </lineage>
</organism>
<evidence type="ECO:0000256" key="1">
    <source>
        <dbReference type="ARBA" id="ARBA00004443"/>
    </source>
</evidence>